<keyword evidence="3" id="KW-1185">Reference proteome</keyword>
<evidence type="ECO:0000313" key="2">
    <source>
        <dbReference type="EMBL" id="MDN7244660.1"/>
    </source>
</evidence>
<reference evidence="2 3" key="1">
    <citation type="submission" date="2023-07" db="EMBL/GenBank/DDBJ databases">
        <title>Novel species in genus Planococcus.</title>
        <authorList>
            <person name="Ning S."/>
        </authorList>
    </citation>
    <scope>NUCLEOTIDE SEQUENCE [LARGE SCALE GENOMIC DNA]</scope>
    <source>
        <strain evidence="2 3">N017</strain>
    </source>
</reference>
<proteinExistence type="predicted"/>
<feature type="transmembrane region" description="Helical" evidence="1">
    <location>
        <begin position="174"/>
        <end position="194"/>
    </location>
</feature>
<keyword evidence="1" id="KW-1133">Transmembrane helix</keyword>
<keyword evidence="1" id="KW-0812">Transmembrane</keyword>
<sequence length="229" mass="26661">MYTKKYGFIVINILIILSLIGPLFNLYKMNQNIKDLILTFVLSMAMLNLIIFIVSWTIDRVFQWFEKRTKEKYSLYEWLGNPVNPITLKNKLSTMKEFTPENFKGNCRTVKNEILLELSELDDLNNYKKFLELKNKSPRFNSLLSSSQSIFIATITASILTFLNLTEISYFKLIISYFFLIVSAIALITAIDYMSKAMDRDKILLLLVDECIKEKENEMAQISSNQPLV</sequence>
<keyword evidence="1" id="KW-0472">Membrane</keyword>
<evidence type="ECO:0000313" key="3">
    <source>
        <dbReference type="Proteomes" id="UP001172142"/>
    </source>
</evidence>
<accession>A0ABT8N9U6</accession>
<feature type="transmembrane region" description="Helical" evidence="1">
    <location>
        <begin position="7"/>
        <end position="24"/>
    </location>
</feature>
<evidence type="ECO:0000256" key="1">
    <source>
        <dbReference type="SAM" id="Phobius"/>
    </source>
</evidence>
<dbReference type="RefSeq" id="WP_301855122.1">
    <property type="nucleotide sequence ID" value="NZ_JAUJWU010000001.1"/>
</dbReference>
<protein>
    <recommendedName>
        <fullName evidence="4">DUF4231 domain-containing protein</fullName>
    </recommendedName>
</protein>
<feature type="transmembrane region" description="Helical" evidence="1">
    <location>
        <begin position="36"/>
        <end position="58"/>
    </location>
</feature>
<name>A0ABT8N9U6_9BACL</name>
<dbReference type="Proteomes" id="UP001172142">
    <property type="component" value="Unassembled WGS sequence"/>
</dbReference>
<comment type="caution">
    <text evidence="2">The sequence shown here is derived from an EMBL/GenBank/DDBJ whole genome shotgun (WGS) entry which is preliminary data.</text>
</comment>
<dbReference type="EMBL" id="JAUJWU010000001">
    <property type="protein sequence ID" value="MDN7244660.1"/>
    <property type="molecule type" value="Genomic_DNA"/>
</dbReference>
<evidence type="ECO:0008006" key="4">
    <source>
        <dbReference type="Google" id="ProtNLM"/>
    </source>
</evidence>
<gene>
    <name evidence="2" type="ORF">QWY13_04060</name>
</gene>
<feature type="transmembrane region" description="Helical" evidence="1">
    <location>
        <begin position="143"/>
        <end position="162"/>
    </location>
</feature>
<organism evidence="2 3">
    <name type="scientific">Planococcus shenhongbingii</name>
    <dbReference type="NCBI Taxonomy" id="3058398"/>
    <lineage>
        <taxon>Bacteria</taxon>
        <taxon>Bacillati</taxon>
        <taxon>Bacillota</taxon>
        <taxon>Bacilli</taxon>
        <taxon>Bacillales</taxon>
        <taxon>Caryophanaceae</taxon>
        <taxon>Planococcus</taxon>
    </lineage>
</organism>